<reference evidence="3" key="1">
    <citation type="submission" date="2024-03" db="EMBL/GenBank/DDBJ databases">
        <title>WGS assembly of Saponaria officinalis var. Norfolk2.</title>
        <authorList>
            <person name="Jenkins J."/>
            <person name="Shu S."/>
            <person name="Grimwood J."/>
            <person name="Barry K."/>
            <person name="Goodstein D."/>
            <person name="Schmutz J."/>
            <person name="Leebens-Mack J."/>
            <person name="Osbourn A."/>
        </authorList>
    </citation>
    <scope>NUCLEOTIDE SEQUENCE [LARGE SCALE GENOMIC DNA]</scope>
    <source>
        <strain evidence="3">JIC</strain>
    </source>
</reference>
<feature type="chain" id="PRO_5043754922" description="Transmembrane protein" evidence="2">
    <location>
        <begin position="25"/>
        <end position="87"/>
    </location>
</feature>
<dbReference type="AlphaFoldDB" id="A0AAW1H300"/>
<sequence length="87" mass="9660">MKNVLPKFMSSALVIIFLLLASFSSWVSLCSESATWLVNHKVDDKSIRKTVVGGKVSRRRLRQGTPWLPPSPKPHLSRSQGVPPPPI</sequence>
<feature type="region of interest" description="Disordered" evidence="1">
    <location>
        <begin position="62"/>
        <end position="87"/>
    </location>
</feature>
<protein>
    <recommendedName>
        <fullName evidence="5">Transmembrane protein</fullName>
    </recommendedName>
</protein>
<feature type="signal peptide" evidence="2">
    <location>
        <begin position="1"/>
        <end position="24"/>
    </location>
</feature>
<dbReference type="Proteomes" id="UP001443914">
    <property type="component" value="Unassembled WGS sequence"/>
</dbReference>
<organism evidence="3 4">
    <name type="scientific">Saponaria officinalis</name>
    <name type="common">Common soapwort</name>
    <name type="synonym">Lychnis saponaria</name>
    <dbReference type="NCBI Taxonomy" id="3572"/>
    <lineage>
        <taxon>Eukaryota</taxon>
        <taxon>Viridiplantae</taxon>
        <taxon>Streptophyta</taxon>
        <taxon>Embryophyta</taxon>
        <taxon>Tracheophyta</taxon>
        <taxon>Spermatophyta</taxon>
        <taxon>Magnoliopsida</taxon>
        <taxon>eudicotyledons</taxon>
        <taxon>Gunneridae</taxon>
        <taxon>Pentapetalae</taxon>
        <taxon>Caryophyllales</taxon>
        <taxon>Caryophyllaceae</taxon>
        <taxon>Caryophylleae</taxon>
        <taxon>Saponaria</taxon>
    </lineage>
</organism>
<evidence type="ECO:0000313" key="3">
    <source>
        <dbReference type="EMBL" id="KAK9669489.1"/>
    </source>
</evidence>
<keyword evidence="4" id="KW-1185">Reference proteome</keyword>
<dbReference type="EMBL" id="JBDFQZ010000013">
    <property type="protein sequence ID" value="KAK9669489.1"/>
    <property type="molecule type" value="Genomic_DNA"/>
</dbReference>
<keyword evidence="2" id="KW-0732">Signal</keyword>
<proteinExistence type="predicted"/>
<name>A0AAW1H300_SAPOF</name>
<evidence type="ECO:0008006" key="5">
    <source>
        <dbReference type="Google" id="ProtNLM"/>
    </source>
</evidence>
<comment type="caution">
    <text evidence="3">The sequence shown here is derived from an EMBL/GenBank/DDBJ whole genome shotgun (WGS) entry which is preliminary data.</text>
</comment>
<evidence type="ECO:0000313" key="4">
    <source>
        <dbReference type="Proteomes" id="UP001443914"/>
    </source>
</evidence>
<evidence type="ECO:0000256" key="1">
    <source>
        <dbReference type="SAM" id="MobiDB-lite"/>
    </source>
</evidence>
<gene>
    <name evidence="3" type="ORF">RND81_13G134100</name>
</gene>
<evidence type="ECO:0000256" key="2">
    <source>
        <dbReference type="SAM" id="SignalP"/>
    </source>
</evidence>
<accession>A0AAW1H300</accession>